<dbReference type="AlphaFoldDB" id="A0A7X2HS04"/>
<evidence type="ECO:0000313" key="7">
    <source>
        <dbReference type="EMBL" id="MRT01607.1"/>
    </source>
</evidence>
<dbReference type="GO" id="GO:0000160">
    <property type="term" value="P:phosphorelay signal transduction system"/>
    <property type="evidence" value="ECO:0007669"/>
    <property type="project" value="UniProtKB-KW"/>
</dbReference>
<dbReference type="GO" id="GO:0004673">
    <property type="term" value="F:protein histidine kinase activity"/>
    <property type="evidence" value="ECO:0007669"/>
    <property type="project" value="UniProtKB-EC"/>
</dbReference>
<dbReference type="Pfam" id="PF02518">
    <property type="entry name" value="HATPase_c"/>
    <property type="match status" value="1"/>
</dbReference>
<feature type="domain" description="Histidine kinase" evidence="6">
    <location>
        <begin position="1"/>
        <end position="87"/>
    </location>
</feature>
<evidence type="ECO:0000259" key="6">
    <source>
        <dbReference type="PROSITE" id="PS50109"/>
    </source>
</evidence>
<dbReference type="CDD" id="cd00075">
    <property type="entry name" value="HATPase"/>
    <property type="match status" value="1"/>
</dbReference>
<dbReference type="PANTHER" id="PTHR43711:SF1">
    <property type="entry name" value="HISTIDINE KINASE 1"/>
    <property type="match status" value="1"/>
</dbReference>
<evidence type="ECO:0000256" key="3">
    <source>
        <dbReference type="ARBA" id="ARBA00022679"/>
    </source>
</evidence>
<evidence type="ECO:0000256" key="1">
    <source>
        <dbReference type="ARBA" id="ARBA00000085"/>
    </source>
</evidence>
<comment type="caution">
    <text evidence="7">The sequence shown here is derived from an EMBL/GenBank/DDBJ whole genome shotgun (WGS) entry which is preliminary data.</text>
</comment>
<keyword evidence="5" id="KW-0902">Two-component regulatory system</keyword>
<dbReference type="PRINTS" id="PR00344">
    <property type="entry name" value="BCTRLSENSOR"/>
</dbReference>
<evidence type="ECO:0000256" key="2">
    <source>
        <dbReference type="ARBA" id="ARBA00012438"/>
    </source>
</evidence>
<accession>A0A7X2HS04</accession>
<gene>
    <name evidence="7" type="ORF">GJQ57_23460</name>
</gene>
<dbReference type="Gene3D" id="3.30.565.10">
    <property type="entry name" value="Histidine kinase-like ATPase, C-terminal domain"/>
    <property type="match status" value="1"/>
</dbReference>
<dbReference type="SUPFAM" id="SSF55874">
    <property type="entry name" value="ATPase domain of HSP90 chaperone/DNA topoisomerase II/histidine kinase"/>
    <property type="match status" value="1"/>
</dbReference>
<evidence type="ECO:0000256" key="5">
    <source>
        <dbReference type="ARBA" id="ARBA00023012"/>
    </source>
</evidence>
<dbReference type="EC" id="2.7.13.3" evidence="2"/>
<dbReference type="InterPro" id="IPR036890">
    <property type="entry name" value="HATPase_C_sf"/>
</dbReference>
<dbReference type="InterPro" id="IPR050736">
    <property type="entry name" value="Sensor_HK_Regulatory"/>
</dbReference>
<reference evidence="7 8" key="1">
    <citation type="submission" date="2019-11" db="EMBL/GenBank/DDBJ databases">
        <title>Phenotypic characterization of an OXA-22 and OXA-60 co-producing Ralstonia pickettii clinical strain.</title>
        <authorList>
            <person name="He F."/>
        </authorList>
    </citation>
    <scope>NUCLEOTIDE SEQUENCE [LARGE SCALE GENOMIC DNA]</scope>
    <source>
        <strain evidence="7 8">PSLESD1</strain>
    </source>
</reference>
<organism evidence="7 8">
    <name type="scientific">Ralstonia pickettii</name>
    <name type="common">Burkholderia pickettii</name>
    <dbReference type="NCBI Taxonomy" id="329"/>
    <lineage>
        <taxon>Bacteria</taxon>
        <taxon>Pseudomonadati</taxon>
        <taxon>Pseudomonadota</taxon>
        <taxon>Betaproteobacteria</taxon>
        <taxon>Burkholderiales</taxon>
        <taxon>Burkholderiaceae</taxon>
        <taxon>Ralstonia</taxon>
    </lineage>
</organism>
<dbReference type="PROSITE" id="PS50109">
    <property type="entry name" value="HIS_KIN"/>
    <property type="match status" value="1"/>
</dbReference>
<dbReference type="EMBL" id="WJYN01000015">
    <property type="protein sequence ID" value="MRT01607.1"/>
    <property type="molecule type" value="Genomic_DNA"/>
</dbReference>
<proteinExistence type="predicted"/>
<comment type="catalytic activity">
    <reaction evidence="1">
        <text>ATP + protein L-histidine = ADP + protein N-phospho-L-histidine.</text>
        <dbReference type="EC" id="2.7.13.3"/>
    </reaction>
</comment>
<dbReference type="Proteomes" id="UP000441032">
    <property type="component" value="Unassembled WGS sequence"/>
</dbReference>
<dbReference type="InterPro" id="IPR003594">
    <property type="entry name" value="HATPase_dom"/>
</dbReference>
<dbReference type="InterPro" id="IPR005467">
    <property type="entry name" value="His_kinase_dom"/>
</dbReference>
<name>A0A7X2HS04_RALPI</name>
<dbReference type="RefSeq" id="WP_367875843.1">
    <property type="nucleotide sequence ID" value="NZ_WJYN01000015.1"/>
</dbReference>
<dbReference type="InterPro" id="IPR004358">
    <property type="entry name" value="Sig_transdc_His_kin-like_C"/>
</dbReference>
<keyword evidence="3" id="KW-0808">Transferase</keyword>
<keyword evidence="4" id="KW-0418">Kinase</keyword>
<evidence type="ECO:0000256" key="4">
    <source>
        <dbReference type="ARBA" id="ARBA00022777"/>
    </source>
</evidence>
<evidence type="ECO:0000313" key="8">
    <source>
        <dbReference type="Proteomes" id="UP000441032"/>
    </source>
</evidence>
<sequence length="88" mass="9444">MDVRLYRKGNDVVFEVEDTGPGIPEGQLACVFDPFYRVVGSGQPGGGLGLAIVRRAAERLGGQVSLHTISMENSTGLKFTYKQAVSNN</sequence>
<protein>
    <recommendedName>
        <fullName evidence="2">histidine kinase</fullName>
        <ecNumber evidence="2">2.7.13.3</ecNumber>
    </recommendedName>
</protein>
<dbReference type="PANTHER" id="PTHR43711">
    <property type="entry name" value="TWO-COMPONENT HISTIDINE KINASE"/>
    <property type="match status" value="1"/>
</dbReference>